<gene>
    <name evidence="2" type="ORF">MSHOH_2640</name>
</gene>
<dbReference type="EMBL" id="CP009516">
    <property type="protein sequence ID" value="AKB79123.1"/>
    <property type="molecule type" value="Genomic_DNA"/>
</dbReference>
<name>A0A0E3SHD0_9EURY</name>
<dbReference type="OrthoDB" id="378780at2157"/>
<reference evidence="2 3" key="1">
    <citation type="submission" date="2014-07" db="EMBL/GenBank/DDBJ databases">
        <title>Methanogenic archaea and the global carbon cycle.</title>
        <authorList>
            <person name="Henriksen J.R."/>
            <person name="Luke J."/>
            <person name="Reinhart S."/>
            <person name="Benedict M.N."/>
            <person name="Youngblut N.D."/>
            <person name="Metcalf M.E."/>
            <person name="Whitaker R.J."/>
            <person name="Metcalf W.W."/>
        </authorList>
    </citation>
    <scope>NUCLEOTIDE SEQUENCE [LARGE SCALE GENOMIC DNA]</scope>
    <source>
        <strain evidence="2 3">HB-1</strain>
    </source>
</reference>
<organism evidence="2 3">
    <name type="scientific">Methanosarcina horonobensis HB-1 = JCM 15518</name>
    <dbReference type="NCBI Taxonomy" id="1434110"/>
    <lineage>
        <taxon>Archaea</taxon>
        <taxon>Methanobacteriati</taxon>
        <taxon>Methanobacteriota</taxon>
        <taxon>Stenosarchaea group</taxon>
        <taxon>Methanomicrobia</taxon>
        <taxon>Methanosarcinales</taxon>
        <taxon>Methanosarcinaceae</taxon>
        <taxon>Methanosarcina</taxon>
    </lineage>
</organism>
<dbReference type="HOGENOM" id="CLU_1801690_0_0_2"/>
<sequence>MNPWQDYNKSEAFKSINNMHGNYNYTFNLSDYPALSNMTNASVLDDPEPAGAVANSIFTPINSFWASPAVWGSWFYVLLIFLTVGTVYIKSQSLHRTSIIMLFMSLLAVVPGSTGAIYIPATALHTLYIFSAIALMGVLYSFWVGD</sequence>
<evidence type="ECO:0000313" key="2">
    <source>
        <dbReference type="EMBL" id="AKB79123.1"/>
    </source>
</evidence>
<dbReference type="KEGG" id="mhor:MSHOH_2640"/>
<keyword evidence="3" id="KW-1185">Reference proteome</keyword>
<feature type="transmembrane region" description="Helical" evidence="1">
    <location>
        <begin position="101"/>
        <end position="121"/>
    </location>
</feature>
<keyword evidence="1" id="KW-0812">Transmembrane</keyword>
<dbReference type="PATRIC" id="fig|1434110.4.peg.3405"/>
<keyword evidence="1" id="KW-1133">Transmembrane helix</keyword>
<feature type="transmembrane region" description="Helical" evidence="1">
    <location>
        <begin position="127"/>
        <end position="145"/>
    </location>
</feature>
<dbReference type="Proteomes" id="UP000033101">
    <property type="component" value="Chromosome"/>
</dbReference>
<dbReference type="AlphaFoldDB" id="A0A0E3SHD0"/>
<dbReference type="STRING" id="1434110.MSHOH_2640"/>
<protein>
    <submittedName>
        <fullName evidence="2">Uncharacterized protein</fullName>
    </submittedName>
</protein>
<accession>A0A0E3SHD0</accession>
<evidence type="ECO:0000313" key="3">
    <source>
        <dbReference type="Proteomes" id="UP000033101"/>
    </source>
</evidence>
<evidence type="ECO:0000256" key="1">
    <source>
        <dbReference type="SAM" id="Phobius"/>
    </source>
</evidence>
<keyword evidence="1" id="KW-0472">Membrane</keyword>
<feature type="transmembrane region" description="Helical" evidence="1">
    <location>
        <begin position="69"/>
        <end position="89"/>
    </location>
</feature>
<dbReference type="RefSeq" id="WP_048140553.1">
    <property type="nucleotide sequence ID" value="NZ_BBCW01000045.1"/>
</dbReference>
<dbReference type="GeneID" id="24831941"/>
<proteinExistence type="predicted"/>